<evidence type="ECO:0000256" key="8">
    <source>
        <dbReference type="ARBA" id="ARBA00022777"/>
    </source>
</evidence>
<reference evidence="13" key="2">
    <citation type="submission" date="2025-08" db="UniProtKB">
        <authorList>
            <consortium name="Ensembl"/>
        </authorList>
    </citation>
    <scope>IDENTIFICATION</scope>
</reference>
<organism evidence="13 14">
    <name type="scientific">Ciona intestinalis</name>
    <name type="common">Transparent sea squirt</name>
    <name type="synonym">Ascidia intestinalis</name>
    <dbReference type="NCBI Taxonomy" id="7719"/>
    <lineage>
        <taxon>Eukaryota</taxon>
        <taxon>Metazoa</taxon>
        <taxon>Chordata</taxon>
        <taxon>Tunicata</taxon>
        <taxon>Ascidiacea</taxon>
        <taxon>Phlebobranchia</taxon>
        <taxon>Cionidae</taxon>
        <taxon>Ciona</taxon>
    </lineage>
</organism>
<evidence type="ECO:0000256" key="3">
    <source>
        <dbReference type="ARBA" id="ARBA00005225"/>
    </source>
</evidence>
<evidence type="ECO:0000256" key="2">
    <source>
        <dbReference type="ARBA" id="ARBA00004496"/>
    </source>
</evidence>
<evidence type="ECO:0000256" key="6">
    <source>
        <dbReference type="ARBA" id="ARBA00022679"/>
    </source>
</evidence>
<dbReference type="GO" id="GO:0015937">
    <property type="term" value="P:coenzyme A biosynthetic process"/>
    <property type="evidence" value="ECO:0000318"/>
    <property type="project" value="GO_Central"/>
</dbReference>
<evidence type="ECO:0000313" key="14">
    <source>
        <dbReference type="Proteomes" id="UP000008144"/>
    </source>
</evidence>
<dbReference type="InterPro" id="IPR004567">
    <property type="entry name" value="Type_II_PanK"/>
</dbReference>
<evidence type="ECO:0000256" key="12">
    <source>
        <dbReference type="SAM" id="MobiDB-lite"/>
    </source>
</evidence>
<dbReference type="EC" id="2.7.1.33" evidence="4"/>
<reference evidence="13" key="3">
    <citation type="submission" date="2025-09" db="UniProtKB">
        <authorList>
            <consortium name="Ensembl"/>
        </authorList>
    </citation>
    <scope>IDENTIFICATION</scope>
</reference>
<comment type="similarity">
    <text evidence="11">Belongs to the type II pantothenate kinase family.</text>
</comment>
<name>F6X5M5_CIOIN</name>
<evidence type="ECO:0000256" key="1">
    <source>
        <dbReference type="ARBA" id="ARBA00001206"/>
    </source>
</evidence>
<dbReference type="HOGENOM" id="CLU_011154_0_1_1"/>
<feature type="region of interest" description="Disordered" evidence="12">
    <location>
        <begin position="1"/>
        <end position="33"/>
    </location>
</feature>
<dbReference type="SUPFAM" id="SSF53067">
    <property type="entry name" value="Actin-like ATPase domain"/>
    <property type="match status" value="2"/>
</dbReference>
<dbReference type="Pfam" id="PF03630">
    <property type="entry name" value="Fumble"/>
    <property type="match status" value="1"/>
</dbReference>
<dbReference type="GO" id="GO:0005634">
    <property type="term" value="C:nucleus"/>
    <property type="evidence" value="ECO:0000318"/>
    <property type="project" value="GO_Central"/>
</dbReference>
<dbReference type="OMA" id="WSKGAKQ"/>
<proteinExistence type="inferred from homology"/>
<evidence type="ECO:0000256" key="4">
    <source>
        <dbReference type="ARBA" id="ARBA00012102"/>
    </source>
</evidence>
<evidence type="ECO:0000256" key="5">
    <source>
        <dbReference type="ARBA" id="ARBA00022490"/>
    </source>
</evidence>
<dbReference type="CDD" id="cd24122">
    <property type="entry name" value="ASKHA_NBD_PanK-II_Pank1-like"/>
    <property type="match status" value="1"/>
</dbReference>
<reference evidence="14" key="1">
    <citation type="journal article" date="2002" name="Science">
        <title>The draft genome of Ciona intestinalis: insights into chordate and vertebrate origins.</title>
        <authorList>
            <person name="Dehal P."/>
            <person name="Satou Y."/>
            <person name="Campbell R.K."/>
            <person name="Chapman J."/>
            <person name="Degnan B."/>
            <person name="De Tomaso A."/>
            <person name="Davidson B."/>
            <person name="Di Gregorio A."/>
            <person name="Gelpke M."/>
            <person name="Goodstein D.M."/>
            <person name="Harafuji N."/>
            <person name="Hastings K.E."/>
            <person name="Ho I."/>
            <person name="Hotta K."/>
            <person name="Huang W."/>
            <person name="Kawashima T."/>
            <person name="Lemaire P."/>
            <person name="Martinez D."/>
            <person name="Meinertzhagen I.A."/>
            <person name="Necula S."/>
            <person name="Nonaka M."/>
            <person name="Putnam N."/>
            <person name="Rash S."/>
            <person name="Saiga H."/>
            <person name="Satake M."/>
            <person name="Terry A."/>
            <person name="Yamada L."/>
            <person name="Wang H.G."/>
            <person name="Awazu S."/>
            <person name="Azumi K."/>
            <person name="Boore J."/>
            <person name="Branno M."/>
            <person name="Chin-Bow S."/>
            <person name="DeSantis R."/>
            <person name="Doyle S."/>
            <person name="Francino P."/>
            <person name="Keys D.N."/>
            <person name="Haga S."/>
            <person name="Hayashi H."/>
            <person name="Hino K."/>
            <person name="Imai K.S."/>
            <person name="Inaba K."/>
            <person name="Kano S."/>
            <person name="Kobayashi K."/>
            <person name="Kobayashi M."/>
            <person name="Lee B.I."/>
            <person name="Makabe K.W."/>
            <person name="Manohar C."/>
            <person name="Matassi G."/>
            <person name="Medina M."/>
            <person name="Mochizuki Y."/>
            <person name="Mount S."/>
            <person name="Morishita T."/>
            <person name="Miura S."/>
            <person name="Nakayama A."/>
            <person name="Nishizaka S."/>
            <person name="Nomoto H."/>
            <person name="Ohta F."/>
            <person name="Oishi K."/>
            <person name="Rigoutsos I."/>
            <person name="Sano M."/>
            <person name="Sasaki A."/>
            <person name="Sasakura Y."/>
            <person name="Shoguchi E."/>
            <person name="Shin-i T."/>
            <person name="Spagnuolo A."/>
            <person name="Stainier D."/>
            <person name="Suzuki M.M."/>
            <person name="Tassy O."/>
            <person name="Takatori N."/>
            <person name="Tokuoka M."/>
            <person name="Yagi K."/>
            <person name="Yoshizaki F."/>
            <person name="Wada S."/>
            <person name="Zhang C."/>
            <person name="Hyatt P.D."/>
            <person name="Larimer F."/>
            <person name="Detter C."/>
            <person name="Doggett N."/>
            <person name="Glavina T."/>
            <person name="Hawkins T."/>
            <person name="Richardson P."/>
            <person name="Lucas S."/>
            <person name="Kohara Y."/>
            <person name="Levine M."/>
            <person name="Satoh N."/>
            <person name="Rokhsar D.S."/>
        </authorList>
    </citation>
    <scope>NUCLEOTIDE SEQUENCE [LARGE SCALE GENOMIC DNA]</scope>
</reference>
<dbReference type="PANTHER" id="PTHR12280">
    <property type="entry name" value="PANTOTHENATE KINASE"/>
    <property type="match status" value="1"/>
</dbReference>
<comment type="catalytic activity">
    <reaction evidence="1">
        <text>(R)-pantothenate + ATP = (R)-4'-phosphopantothenate + ADP + H(+)</text>
        <dbReference type="Rhea" id="RHEA:16373"/>
        <dbReference type="ChEBI" id="CHEBI:10986"/>
        <dbReference type="ChEBI" id="CHEBI:15378"/>
        <dbReference type="ChEBI" id="CHEBI:29032"/>
        <dbReference type="ChEBI" id="CHEBI:30616"/>
        <dbReference type="ChEBI" id="CHEBI:456216"/>
        <dbReference type="EC" id="2.7.1.33"/>
    </reaction>
</comment>
<dbReference type="STRING" id="7719.ENSCINP00000015615"/>
<dbReference type="PANTHER" id="PTHR12280:SF30">
    <property type="entry name" value="FUMBLE"/>
    <property type="match status" value="1"/>
</dbReference>
<sequence length="400" mass="44248">MGDSSVFKDSSENSSNKSKPSRPRTYSSRSGKKHPFPWFGLDIGGTLVKLIYFEPLSLSPDEEKEEKDSLKSIRKYLTSNIAYGSTGVRDTRLELKNVTFQGYTGNLHFIRFPSEEMDKFVTMAKEKQFATLIDLFHATGGGAFKFEQKFLTEIGINLNKLDELDCVIKGIHFVQHKCGLNGHFECFSISNPLSDGPIEKAPFDFRDPYPYMVANIGSGVSIMLVRSQEDYARVSGTSLGGGTFLGLCCLLTGCETYDEAIDLATKGDSTKVDKLVSDIYGEGGYAKFGLPGNVVASSFGKMNSEEDRKSATKEDLAKATLVTLTNNIGSLVFSCAQREGVERVVFAGNFLRINPISMRLLSYAMDFWSQGSQKALFLEHEGYFGAVGALLDNYYFYKVP</sequence>
<keyword evidence="7" id="KW-0547">Nucleotide-binding</keyword>
<evidence type="ECO:0000256" key="11">
    <source>
        <dbReference type="ARBA" id="ARBA00060870"/>
    </source>
</evidence>
<dbReference type="GO" id="GO:0005524">
    <property type="term" value="F:ATP binding"/>
    <property type="evidence" value="ECO:0007669"/>
    <property type="project" value="UniProtKB-KW"/>
</dbReference>
<dbReference type="Gene3D" id="3.30.420.40">
    <property type="match status" value="2"/>
</dbReference>
<evidence type="ECO:0000256" key="10">
    <source>
        <dbReference type="ARBA" id="ARBA00022993"/>
    </source>
</evidence>
<comment type="pathway">
    <text evidence="3">Cofactor biosynthesis; coenzyme A biosynthesis; CoA from (R)-pantothenate: step 1/5.</text>
</comment>
<dbReference type="Gene3D" id="3.30.420.510">
    <property type="match status" value="1"/>
</dbReference>
<comment type="subcellular location">
    <subcellularLocation>
        <location evidence="2">Cytoplasm</location>
    </subcellularLocation>
</comment>
<dbReference type="Ensembl" id="ENSCINT00000015615.3">
    <property type="protein sequence ID" value="ENSCINP00000015615.3"/>
    <property type="gene ID" value="ENSCING00000007617.3"/>
</dbReference>
<keyword evidence="9" id="KW-0067">ATP-binding</keyword>
<dbReference type="InterPro" id="IPR043129">
    <property type="entry name" value="ATPase_NBD"/>
</dbReference>
<dbReference type="GO" id="GO:0004594">
    <property type="term" value="F:pantothenate kinase activity"/>
    <property type="evidence" value="ECO:0000318"/>
    <property type="project" value="GO_Central"/>
</dbReference>
<keyword evidence="14" id="KW-1185">Reference proteome</keyword>
<dbReference type="Proteomes" id="UP000008144">
    <property type="component" value="Unassembled WGS sequence"/>
</dbReference>
<dbReference type="GO" id="GO:0005829">
    <property type="term" value="C:cytosol"/>
    <property type="evidence" value="ECO:0000318"/>
    <property type="project" value="GO_Central"/>
</dbReference>
<dbReference type="FunFam" id="3.30.420.40:FF:000025">
    <property type="entry name" value="pantothenate kinase 2, mitochondrial"/>
    <property type="match status" value="1"/>
</dbReference>
<keyword evidence="8" id="KW-0418">Kinase</keyword>
<keyword evidence="6" id="KW-0808">Transferase</keyword>
<keyword evidence="5" id="KW-0963">Cytoplasm</keyword>
<accession>F6X5M5</accession>
<evidence type="ECO:0000313" key="13">
    <source>
        <dbReference type="Ensembl" id="ENSCINP00000015615.3"/>
    </source>
</evidence>
<keyword evidence="10" id="KW-0173">Coenzyme A biosynthesis</keyword>
<dbReference type="FunCoup" id="F6X5M5">
    <property type="interactions" value="310"/>
</dbReference>
<dbReference type="GeneTree" id="ENSGT00940000170290"/>
<dbReference type="AlphaFoldDB" id="F6X5M5"/>
<evidence type="ECO:0000256" key="7">
    <source>
        <dbReference type="ARBA" id="ARBA00022741"/>
    </source>
</evidence>
<dbReference type="NCBIfam" id="TIGR00555">
    <property type="entry name" value="panK_eukar"/>
    <property type="match status" value="1"/>
</dbReference>
<protein>
    <recommendedName>
        <fullName evidence="4">pantothenate kinase</fullName>
        <ecNumber evidence="4">2.7.1.33</ecNumber>
    </recommendedName>
</protein>
<dbReference type="InParanoid" id="F6X5M5"/>
<evidence type="ECO:0000256" key="9">
    <source>
        <dbReference type="ARBA" id="ARBA00022840"/>
    </source>
</evidence>